<proteinExistence type="predicted"/>
<reference evidence="1" key="1">
    <citation type="submission" date="2018-02" db="EMBL/GenBank/DDBJ databases">
        <title>Rhizophora mucronata_Transcriptome.</title>
        <authorList>
            <person name="Meera S.P."/>
            <person name="Sreeshan A."/>
            <person name="Augustine A."/>
        </authorList>
    </citation>
    <scope>NUCLEOTIDE SEQUENCE</scope>
    <source>
        <tissue evidence="1">Leaf</tissue>
    </source>
</reference>
<organism evidence="1">
    <name type="scientific">Rhizophora mucronata</name>
    <name type="common">Asiatic mangrove</name>
    <dbReference type="NCBI Taxonomy" id="61149"/>
    <lineage>
        <taxon>Eukaryota</taxon>
        <taxon>Viridiplantae</taxon>
        <taxon>Streptophyta</taxon>
        <taxon>Embryophyta</taxon>
        <taxon>Tracheophyta</taxon>
        <taxon>Spermatophyta</taxon>
        <taxon>Magnoliopsida</taxon>
        <taxon>eudicotyledons</taxon>
        <taxon>Gunneridae</taxon>
        <taxon>Pentapetalae</taxon>
        <taxon>rosids</taxon>
        <taxon>fabids</taxon>
        <taxon>Malpighiales</taxon>
        <taxon>Rhizophoraceae</taxon>
        <taxon>Rhizophora</taxon>
    </lineage>
</organism>
<evidence type="ECO:0000313" key="1">
    <source>
        <dbReference type="EMBL" id="MBW80941.1"/>
    </source>
</evidence>
<accession>A0A2P2IIB0</accession>
<name>A0A2P2IIB0_RHIMU</name>
<protein>
    <submittedName>
        <fullName evidence="1">Uncharacterized protein</fullName>
    </submittedName>
</protein>
<dbReference type="AlphaFoldDB" id="A0A2P2IIB0"/>
<sequence>MCCFVSQFAAEEHPNCSWTSNNVDKTAEEKEADTEYPALAEYTVPQCRRQTEVRSLTWCFFISSFSCKYFLFLFHEIQHGRNICSAVKGGNLLTFIMLLLELWK</sequence>
<dbReference type="EMBL" id="GGEC01000458">
    <property type="protein sequence ID" value="MBW80941.1"/>
    <property type="molecule type" value="Transcribed_RNA"/>
</dbReference>